<reference evidence="1 2" key="1">
    <citation type="journal article" date="2018" name="PLoS ONE">
        <title>The draft genome of Kipferlia bialata reveals reductive genome evolution in fornicate parasites.</title>
        <authorList>
            <person name="Tanifuji G."/>
            <person name="Takabayashi S."/>
            <person name="Kume K."/>
            <person name="Takagi M."/>
            <person name="Nakayama T."/>
            <person name="Kamikawa R."/>
            <person name="Inagaki Y."/>
            <person name="Hashimoto T."/>
        </authorList>
    </citation>
    <scope>NUCLEOTIDE SEQUENCE [LARGE SCALE GENOMIC DNA]</scope>
    <source>
        <strain evidence="1">NY0173</strain>
    </source>
</reference>
<accession>A0A9K3D486</accession>
<gene>
    <name evidence="1" type="ORF">KIPB_009731</name>
</gene>
<sequence>MCYALYIVVSGGPSQYAVSSYATAGVTVTQRKAGEAEAEAKAQWSGRRLAAAMALATIVSPRAIEAGGIAAIWGEGVGEDQTDTRRNRYEDKTAKAPEALVVNGETMTAQYTAPPRSVSASVLECQLVPALYCRLIASFATRDAKTLSAATQVWAAAIRLGNSPAATKATKGRIRRLDHDVYEKYRAMEMNRLDQYMP</sequence>
<keyword evidence="2" id="KW-1185">Reference proteome</keyword>
<evidence type="ECO:0000313" key="1">
    <source>
        <dbReference type="EMBL" id="GIQ87651.1"/>
    </source>
</evidence>
<comment type="caution">
    <text evidence="1">The sequence shown here is derived from an EMBL/GenBank/DDBJ whole genome shotgun (WGS) entry which is preliminary data.</text>
</comment>
<proteinExistence type="predicted"/>
<name>A0A9K3D486_9EUKA</name>
<protein>
    <submittedName>
        <fullName evidence="1">Uncharacterized protein</fullName>
    </submittedName>
</protein>
<organism evidence="1 2">
    <name type="scientific">Kipferlia bialata</name>
    <dbReference type="NCBI Taxonomy" id="797122"/>
    <lineage>
        <taxon>Eukaryota</taxon>
        <taxon>Metamonada</taxon>
        <taxon>Carpediemonas-like organisms</taxon>
        <taxon>Kipferlia</taxon>
    </lineage>
</organism>
<dbReference type="EMBL" id="BDIP01003394">
    <property type="protein sequence ID" value="GIQ87651.1"/>
    <property type="molecule type" value="Genomic_DNA"/>
</dbReference>
<evidence type="ECO:0000313" key="2">
    <source>
        <dbReference type="Proteomes" id="UP000265618"/>
    </source>
</evidence>
<dbReference type="Proteomes" id="UP000265618">
    <property type="component" value="Unassembled WGS sequence"/>
</dbReference>
<feature type="non-terminal residue" evidence="1">
    <location>
        <position position="1"/>
    </location>
</feature>
<dbReference type="AlphaFoldDB" id="A0A9K3D486"/>